<sequence length="803" mass="92289">MRLLQLKKDGGFSLVERIGRNVPPYAILSHTWGANDDDEVNFKDLVQGTGTSKPGYDKLRFCYKQATKDSIDYVWIDTCCIDRSSSVELSEAINSMFRWYHESVKCYVYLSDVSTSSVTSNNLPFWKSRWFTRGWTLQELLAPKSALFYSVEGNLIDDRDSLAKEIAEITGIASSAIQGRPLLHFSVEERMSWVARRETKREEDMAYSLLGIFDIHMPLIYGEGKEKAFKRLQKEIQECSTDQAKQKPRPSLNLPYNRDPDFVDRPDILTWINGRCLAKSSRTALVGLGGIGKSQVAIQYCYNIRAASPHTWVFWVHAGTQARFEDGYRRIAEATKIDGYDNPKVDVLRLVRSWLCHESNGRWVMVVDNADDPDVLFPPLHRAQEKDPLSDFLPQSPNGSILITSRSRDVAFRLTGSQSSILEVRPMKEADALVLLERKLGCKPEEDNAVELLRVLDCMPLAITQAAAYIAQRAPRMTVSRYLDEVRRSDHDRARLLKKDVGDSRRDGRASNSIMATWQISFEYIRRKIPTAAQLLSLMSLFDRQGIPERLLYDRYVKEGDGEADFEEDIHTLTSYSLVGMNANGKEFEMHQLVQFSTKKWLELNQELEQWKGTYAILMDANYPIGRHENWIVCQALFPHAQAAERWRWKEAEELEVQVMETSLRVLRDEHPDTLTSMANLASTYRNQGRWKEAEELEVQVMETSLRVLGDEHPHTLASMANLASTYRNQGRWKEAEELEVQVMETSLRVLGDKHPDTLTSMANLASTLWNQGRWKEAEELEVQVMEMRKRGGGRRRKSWRCK</sequence>
<name>A0A9P4N7A9_9PLEO</name>
<dbReference type="PANTHER" id="PTHR10622">
    <property type="entry name" value="HET DOMAIN-CONTAINING PROTEIN"/>
    <property type="match status" value="1"/>
</dbReference>
<evidence type="ECO:0000259" key="1">
    <source>
        <dbReference type="Pfam" id="PF06985"/>
    </source>
</evidence>
<reference evidence="4" key="1">
    <citation type="journal article" date="2020" name="Stud. Mycol.">
        <title>101 Dothideomycetes genomes: A test case for predicting lifestyles and emergence of pathogens.</title>
        <authorList>
            <person name="Haridas S."/>
            <person name="Albert R."/>
            <person name="Binder M."/>
            <person name="Bloem J."/>
            <person name="LaButti K."/>
            <person name="Salamov A."/>
            <person name="Andreopoulos B."/>
            <person name="Baker S."/>
            <person name="Barry K."/>
            <person name="Bills G."/>
            <person name="Bluhm B."/>
            <person name="Cannon C."/>
            <person name="Castanera R."/>
            <person name="Culley D."/>
            <person name="Daum C."/>
            <person name="Ezra D."/>
            <person name="Gonzalez J."/>
            <person name="Henrissat B."/>
            <person name="Kuo A."/>
            <person name="Liang C."/>
            <person name="Lipzen A."/>
            <person name="Lutzoni F."/>
            <person name="Magnuson J."/>
            <person name="Mondo S."/>
            <person name="Nolan M."/>
            <person name="Ohm R."/>
            <person name="Pangilinan J."/>
            <person name="Park H.-J."/>
            <person name="Ramirez L."/>
            <person name="Alfaro M."/>
            <person name="Sun H."/>
            <person name="Tritt A."/>
            <person name="Yoshinaga Y."/>
            <person name="Zwiers L.-H."/>
            <person name="Turgeon B."/>
            <person name="Goodwin S."/>
            <person name="Spatafora J."/>
            <person name="Crous P."/>
            <person name="Grigoriev I."/>
        </authorList>
    </citation>
    <scope>NUCLEOTIDE SEQUENCE [LARGE SCALE GENOMIC DNA]</scope>
    <source>
        <strain evidence="4">CBS 304.66</strain>
    </source>
</reference>
<dbReference type="InterPro" id="IPR011990">
    <property type="entry name" value="TPR-like_helical_dom_sf"/>
</dbReference>
<dbReference type="EMBL" id="ML986585">
    <property type="protein sequence ID" value="KAF2268798.1"/>
    <property type="molecule type" value="Genomic_DNA"/>
</dbReference>
<keyword evidence="4" id="KW-1185">Reference proteome</keyword>
<dbReference type="Pfam" id="PF13424">
    <property type="entry name" value="TPR_12"/>
    <property type="match status" value="1"/>
</dbReference>
<dbReference type="Gene3D" id="3.40.50.300">
    <property type="entry name" value="P-loop containing nucleotide triphosphate hydrolases"/>
    <property type="match status" value="1"/>
</dbReference>
<evidence type="ECO:0000259" key="2">
    <source>
        <dbReference type="Pfam" id="PF25000"/>
    </source>
</evidence>
<dbReference type="Pfam" id="PF25000">
    <property type="entry name" value="DUF7779"/>
    <property type="match status" value="1"/>
</dbReference>
<feature type="domain" description="DUF7779" evidence="2">
    <location>
        <begin position="530"/>
        <end position="602"/>
    </location>
</feature>
<dbReference type="SUPFAM" id="SSF52540">
    <property type="entry name" value="P-loop containing nucleoside triphosphate hydrolases"/>
    <property type="match status" value="1"/>
</dbReference>
<feature type="domain" description="Heterokaryon incompatibility" evidence="1">
    <location>
        <begin position="25"/>
        <end position="117"/>
    </location>
</feature>
<dbReference type="PANTHER" id="PTHR10622:SF11">
    <property type="entry name" value="HET-DOMAIN-CONTAINING PROTEIN"/>
    <property type="match status" value="1"/>
</dbReference>
<dbReference type="InterPro" id="IPR056681">
    <property type="entry name" value="DUF7779"/>
</dbReference>
<accession>A0A9P4N7A9</accession>
<dbReference type="OrthoDB" id="20872at2759"/>
<dbReference type="Pfam" id="PF13374">
    <property type="entry name" value="TPR_10"/>
    <property type="match status" value="1"/>
</dbReference>
<protein>
    <submittedName>
        <fullName evidence="3">HET-domain-containing protein</fullName>
    </submittedName>
</protein>
<organism evidence="3 4">
    <name type="scientific">Lojkania enalia</name>
    <dbReference type="NCBI Taxonomy" id="147567"/>
    <lineage>
        <taxon>Eukaryota</taxon>
        <taxon>Fungi</taxon>
        <taxon>Dikarya</taxon>
        <taxon>Ascomycota</taxon>
        <taxon>Pezizomycotina</taxon>
        <taxon>Dothideomycetes</taxon>
        <taxon>Pleosporomycetidae</taxon>
        <taxon>Pleosporales</taxon>
        <taxon>Pleosporales incertae sedis</taxon>
        <taxon>Lojkania</taxon>
    </lineage>
</organism>
<proteinExistence type="predicted"/>
<dbReference type="InterPro" id="IPR027417">
    <property type="entry name" value="P-loop_NTPase"/>
</dbReference>
<evidence type="ECO:0000313" key="4">
    <source>
        <dbReference type="Proteomes" id="UP000800093"/>
    </source>
</evidence>
<dbReference type="SUPFAM" id="SSF48452">
    <property type="entry name" value="TPR-like"/>
    <property type="match status" value="1"/>
</dbReference>
<gene>
    <name evidence="3" type="ORF">CC78DRAFT_558223</name>
</gene>
<dbReference type="AlphaFoldDB" id="A0A9P4N7A9"/>
<comment type="caution">
    <text evidence="3">The sequence shown here is derived from an EMBL/GenBank/DDBJ whole genome shotgun (WGS) entry which is preliminary data.</text>
</comment>
<evidence type="ECO:0000313" key="3">
    <source>
        <dbReference type="EMBL" id="KAF2268798.1"/>
    </source>
</evidence>
<dbReference type="Pfam" id="PF06985">
    <property type="entry name" value="HET"/>
    <property type="match status" value="1"/>
</dbReference>
<dbReference type="Gene3D" id="1.25.40.10">
    <property type="entry name" value="Tetratricopeptide repeat domain"/>
    <property type="match status" value="1"/>
</dbReference>
<dbReference type="InterPro" id="IPR010730">
    <property type="entry name" value="HET"/>
</dbReference>
<dbReference type="Proteomes" id="UP000800093">
    <property type="component" value="Unassembled WGS sequence"/>
</dbReference>